<feature type="region of interest" description="Disordered" evidence="1">
    <location>
        <begin position="205"/>
        <end position="238"/>
    </location>
</feature>
<gene>
    <name evidence="3" type="ORF">D910_12641</name>
</gene>
<evidence type="ECO:0000313" key="3">
    <source>
        <dbReference type="EMBL" id="ERL95377.1"/>
    </source>
</evidence>
<dbReference type="InterPro" id="IPR015943">
    <property type="entry name" value="WD40/YVTN_repeat-like_dom_sf"/>
</dbReference>
<dbReference type="SUPFAM" id="SSF50978">
    <property type="entry name" value="WD40 repeat-like"/>
    <property type="match status" value="1"/>
</dbReference>
<proteinExistence type="predicted"/>
<dbReference type="GO" id="GO:0003676">
    <property type="term" value="F:nucleic acid binding"/>
    <property type="evidence" value="ECO:0007669"/>
    <property type="project" value="InterPro"/>
</dbReference>
<dbReference type="GO" id="GO:0000423">
    <property type="term" value="P:mitophagy"/>
    <property type="evidence" value="ECO:0007669"/>
    <property type="project" value="TreeGrafter"/>
</dbReference>
<sequence length="581" mass="66087">MPTFVPNNGNLRKALLFCFHLKKTAATSRLLLEEAYESYSPSISTCEYWLQRFKSGLITLTPSVKIVWIPRPHIVINAKNEYLWIQAHALYLVGSAGHHISSVKSVKKYLEALKWGVLPHPPYSPDVAPSDYYLFRSHMAWLTSTSPLTRKRKNGSHQKTNYSSELMFANNKKNSNAECHTSGFRSHCRKQFNSSGTIHSLIARYSDSREEDVPSQPSGPRDRAESTNDLSSNNENRYNTTTKYISTDFFKSYLFCSDDDADDPEEPDWFYQRHSSNPNGSNNSRHLYRTNNVNLAPQPSIILPRASVRFWNVPSVQVNDVPVSEPSVFSVHRLMAHRRFAERVSELRANPRVGLFRPRFLHPLYASLNPFDADLDDPQRDQIYDSDMIATVTPNHRIQVWDISNGQIPALKNVVVSECKIHNDASVDIATDGTILVTLLPSGGYLNVTNRLGVYSLRWETLGQCLYTTSFEQNAVSVALSPLSRHLVVGFASRRVSIVPTDRWRDGFVAVATYLVSCKVQSYMTWKVMARIYKIEQKDVPGDRLPVLRELDQHRENRINCIRWLPSSGQGLIYATNTGQL</sequence>
<dbReference type="InterPro" id="IPR041426">
    <property type="entry name" value="Mos1_HTH"/>
</dbReference>
<feature type="domain" description="Mos1 transposase HTH" evidence="2">
    <location>
        <begin position="10"/>
        <end position="56"/>
    </location>
</feature>
<dbReference type="GO" id="GO:0080008">
    <property type="term" value="C:Cul4-RING E3 ubiquitin ligase complex"/>
    <property type="evidence" value="ECO:0007669"/>
    <property type="project" value="TreeGrafter"/>
</dbReference>
<dbReference type="Gene3D" id="3.30.420.10">
    <property type="entry name" value="Ribonuclease H-like superfamily/Ribonuclease H"/>
    <property type="match status" value="1"/>
</dbReference>
<protein>
    <recommendedName>
        <fullName evidence="2">Mos1 transposase HTH domain-containing protein</fullName>
    </recommendedName>
</protein>
<reference evidence="3 4" key="1">
    <citation type="journal article" date="2013" name="Genome Biol.">
        <title>Draft genome of the mountain pine beetle, Dendroctonus ponderosae Hopkins, a major forest pest.</title>
        <authorList>
            <person name="Keeling C.I."/>
            <person name="Yuen M.M."/>
            <person name="Liao N.Y."/>
            <person name="Docking T.R."/>
            <person name="Chan S.K."/>
            <person name="Taylor G.A."/>
            <person name="Palmquist D.L."/>
            <person name="Jackman S.D."/>
            <person name="Nguyen A."/>
            <person name="Li M."/>
            <person name="Henderson H."/>
            <person name="Janes J.K."/>
            <person name="Zhao Y."/>
            <person name="Pandoh P."/>
            <person name="Moore R."/>
            <person name="Sperling F.A."/>
            <person name="Huber D.P."/>
            <person name="Birol I."/>
            <person name="Jones S.J."/>
            <person name="Bohlmann J."/>
        </authorList>
    </citation>
    <scope>NUCLEOTIDE SEQUENCE</scope>
</reference>
<accession>U4UQK8</accession>
<feature type="compositionally biased region" description="Polar residues" evidence="1">
    <location>
        <begin position="227"/>
        <end position="238"/>
    </location>
</feature>
<feature type="non-terminal residue" evidence="3">
    <location>
        <position position="581"/>
    </location>
</feature>
<evidence type="ECO:0000259" key="2">
    <source>
        <dbReference type="Pfam" id="PF17906"/>
    </source>
</evidence>
<dbReference type="PANTHER" id="PTHR22874">
    <property type="entry name" value="ACTIVATING MOLECULE IN BECN1-REGULATED AUTOPHAGY PROTEIN 1"/>
    <property type="match status" value="1"/>
</dbReference>
<dbReference type="Gene3D" id="2.130.10.10">
    <property type="entry name" value="YVTN repeat-like/Quinoprotein amine dehydrogenase"/>
    <property type="match status" value="1"/>
</dbReference>
<evidence type="ECO:0000313" key="4">
    <source>
        <dbReference type="Proteomes" id="UP000030742"/>
    </source>
</evidence>
<dbReference type="PANTHER" id="PTHR22874:SF1">
    <property type="entry name" value="ACTIVATING MOLECULE IN BECN1-REGULATED AUTOPHAGY PROTEIN 1"/>
    <property type="match status" value="1"/>
</dbReference>
<dbReference type="InterPro" id="IPR052596">
    <property type="entry name" value="AMBRA1_autophagy"/>
</dbReference>
<organism evidence="3 4">
    <name type="scientific">Dendroctonus ponderosae</name>
    <name type="common">Mountain pine beetle</name>
    <dbReference type="NCBI Taxonomy" id="77166"/>
    <lineage>
        <taxon>Eukaryota</taxon>
        <taxon>Metazoa</taxon>
        <taxon>Ecdysozoa</taxon>
        <taxon>Arthropoda</taxon>
        <taxon>Hexapoda</taxon>
        <taxon>Insecta</taxon>
        <taxon>Pterygota</taxon>
        <taxon>Neoptera</taxon>
        <taxon>Endopterygota</taxon>
        <taxon>Coleoptera</taxon>
        <taxon>Polyphaga</taxon>
        <taxon>Cucujiformia</taxon>
        <taxon>Curculionidae</taxon>
        <taxon>Scolytinae</taxon>
        <taxon>Dendroctonus</taxon>
    </lineage>
</organism>
<dbReference type="Proteomes" id="UP000030742">
    <property type="component" value="Unassembled WGS sequence"/>
</dbReference>
<dbReference type="GO" id="GO:1990756">
    <property type="term" value="F:ubiquitin-like ligase-substrate adaptor activity"/>
    <property type="evidence" value="ECO:0007669"/>
    <property type="project" value="TreeGrafter"/>
</dbReference>
<name>U4UQK8_DENPD</name>
<dbReference type="Pfam" id="PF17906">
    <property type="entry name" value="HTH_48"/>
    <property type="match status" value="1"/>
</dbReference>
<dbReference type="EMBL" id="KB632426">
    <property type="protein sequence ID" value="ERL95377.1"/>
    <property type="molecule type" value="Genomic_DNA"/>
</dbReference>
<dbReference type="InterPro" id="IPR036397">
    <property type="entry name" value="RNaseH_sf"/>
</dbReference>
<dbReference type="STRING" id="77166.U4UQK8"/>
<dbReference type="OrthoDB" id="6363363at2759"/>
<dbReference type="GO" id="GO:0000045">
    <property type="term" value="P:autophagosome assembly"/>
    <property type="evidence" value="ECO:0007669"/>
    <property type="project" value="TreeGrafter"/>
</dbReference>
<evidence type="ECO:0000256" key="1">
    <source>
        <dbReference type="SAM" id="MobiDB-lite"/>
    </source>
</evidence>
<dbReference type="InterPro" id="IPR036322">
    <property type="entry name" value="WD40_repeat_dom_sf"/>
</dbReference>
<dbReference type="Gene3D" id="1.10.10.1450">
    <property type="match status" value="1"/>
</dbReference>
<dbReference type="AlphaFoldDB" id="U4UQK8"/>